<feature type="transmembrane region" description="Helical" evidence="12">
    <location>
        <begin position="12"/>
        <end position="32"/>
    </location>
</feature>
<evidence type="ECO:0000256" key="7">
    <source>
        <dbReference type="ARBA" id="ARBA00023186"/>
    </source>
</evidence>
<name>A0A7Y8L0X4_9BURK</name>
<dbReference type="Pfam" id="PF13624">
    <property type="entry name" value="SurA_N_3"/>
    <property type="match status" value="1"/>
</dbReference>
<organism evidence="14 15">
    <name type="scientific">Hydrogenophaga aromaticivorans</name>
    <dbReference type="NCBI Taxonomy" id="2610898"/>
    <lineage>
        <taxon>Bacteria</taxon>
        <taxon>Pseudomonadati</taxon>
        <taxon>Pseudomonadota</taxon>
        <taxon>Betaproteobacteria</taxon>
        <taxon>Burkholderiales</taxon>
        <taxon>Comamonadaceae</taxon>
        <taxon>Hydrogenophaga</taxon>
    </lineage>
</organism>
<proteinExistence type="inferred from homology"/>
<keyword evidence="2" id="KW-1003">Cell membrane</keyword>
<dbReference type="InterPro" id="IPR027304">
    <property type="entry name" value="Trigger_fact/SurA_dom_sf"/>
</dbReference>
<evidence type="ECO:0000256" key="8">
    <source>
        <dbReference type="ARBA" id="ARBA00038408"/>
    </source>
</evidence>
<dbReference type="AlphaFoldDB" id="A0A7Y8L0X4"/>
<dbReference type="PANTHER" id="PTHR47529:SF1">
    <property type="entry name" value="PERIPLASMIC CHAPERONE PPID"/>
    <property type="match status" value="1"/>
</dbReference>
<keyword evidence="5 12" id="KW-1133">Transmembrane helix</keyword>
<evidence type="ECO:0000256" key="9">
    <source>
        <dbReference type="ARBA" id="ARBA00040743"/>
    </source>
</evidence>
<dbReference type="Proteomes" id="UP000545507">
    <property type="component" value="Unassembled WGS sequence"/>
</dbReference>
<evidence type="ECO:0000259" key="13">
    <source>
        <dbReference type="PROSITE" id="PS50198"/>
    </source>
</evidence>
<feature type="domain" description="PpiC" evidence="13">
    <location>
        <begin position="268"/>
        <end position="371"/>
    </location>
</feature>
<comment type="similarity">
    <text evidence="8">Belongs to the PpiD chaperone family.</text>
</comment>
<accession>A0A7Y8L0X4</accession>
<dbReference type="InterPro" id="IPR052029">
    <property type="entry name" value="PpiD_chaperone"/>
</dbReference>
<dbReference type="Gene3D" id="1.10.4030.10">
    <property type="entry name" value="Porin chaperone SurA, peptide-binding domain"/>
    <property type="match status" value="1"/>
</dbReference>
<evidence type="ECO:0000313" key="15">
    <source>
        <dbReference type="Proteomes" id="UP000545507"/>
    </source>
</evidence>
<evidence type="ECO:0000313" key="14">
    <source>
        <dbReference type="EMBL" id="NWF48826.1"/>
    </source>
</evidence>
<evidence type="ECO:0000256" key="12">
    <source>
        <dbReference type="SAM" id="Phobius"/>
    </source>
</evidence>
<dbReference type="InterPro" id="IPR000297">
    <property type="entry name" value="PPIase_PpiC"/>
</dbReference>
<dbReference type="RefSeq" id="WP_177139708.1">
    <property type="nucleotide sequence ID" value="NZ_VYGV01000028.1"/>
</dbReference>
<evidence type="ECO:0000256" key="2">
    <source>
        <dbReference type="ARBA" id="ARBA00022475"/>
    </source>
</evidence>
<dbReference type="Pfam" id="PF13616">
    <property type="entry name" value="Rotamase_3"/>
    <property type="match status" value="1"/>
</dbReference>
<keyword evidence="15" id="KW-1185">Reference proteome</keyword>
<dbReference type="InterPro" id="IPR046357">
    <property type="entry name" value="PPIase_dom_sf"/>
</dbReference>
<reference evidence="14 15" key="1">
    <citation type="submission" date="2019-09" db="EMBL/GenBank/DDBJ databases">
        <title>Hydrogenophaga aromatica sp. nov., isolated from a para-xylene-degrading enrichment culture.</title>
        <authorList>
            <person name="Tancsics A."/>
            <person name="Banerjee S."/>
        </authorList>
    </citation>
    <scope>NUCLEOTIDE SEQUENCE [LARGE SCALE GENOMIC DNA]</scope>
    <source>
        <strain evidence="14 15">D2P1</strain>
    </source>
</reference>
<keyword evidence="7" id="KW-0143">Chaperone</keyword>
<dbReference type="SUPFAM" id="SSF54534">
    <property type="entry name" value="FKBP-like"/>
    <property type="match status" value="1"/>
</dbReference>
<evidence type="ECO:0000256" key="5">
    <source>
        <dbReference type="ARBA" id="ARBA00022989"/>
    </source>
</evidence>
<dbReference type="Gene3D" id="3.10.50.40">
    <property type="match status" value="1"/>
</dbReference>
<protein>
    <recommendedName>
        <fullName evidence="9">Periplasmic chaperone PpiD</fullName>
    </recommendedName>
    <alternativeName>
        <fullName evidence="10">Periplasmic folding chaperone</fullName>
    </alternativeName>
</protein>
<dbReference type="GO" id="GO:0003755">
    <property type="term" value="F:peptidyl-prolyl cis-trans isomerase activity"/>
    <property type="evidence" value="ECO:0007669"/>
    <property type="project" value="UniProtKB-KW"/>
</dbReference>
<dbReference type="SUPFAM" id="SSF109998">
    <property type="entry name" value="Triger factor/SurA peptide-binding domain-like"/>
    <property type="match status" value="1"/>
</dbReference>
<comment type="caution">
    <text evidence="14">The sequence shown here is derived from an EMBL/GenBank/DDBJ whole genome shotgun (WGS) entry which is preliminary data.</text>
</comment>
<gene>
    <name evidence="14" type="ORF">F3K02_26725</name>
</gene>
<evidence type="ECO:0000256" key="10">
    <source>
        <dbReference type="ARBA" id="ARBA00042775"/>
    </source>
</evidence>
<keyword evidence="6 12" id="KW-0472">Membrane</keyword>
<keyword evidence="11 14" id="KW-0413">Isomerase</keyword>
<evidence type="ECO:0000256" key="1">
    <source>
        <dbReference type="ARBA" id="ARBA00004382"/>
    </source>
</evidence>
<dbReference type="GO" id="GO:0005886">
    <property type="term" value="C:plasma membrane"/>
    <property type="evidence" value="ECO:0007669"/>
    <property type="project" value="UniProtKB-SubCell"/>
</dbReference>
<evidence type="ECO:0000256" key="4">
    <source>
        <dbReference type="ARBA" id="ARBA00022692"/>
    </source>
</evidence>
<dbReference type="PROSITE" id="PS50198">
    <property type="entry name" value="PPIC_PPIASE_2"/>
    <property type="match status" value="1"/>
</dbReference>
<evidence type="ECO:0000256" key="6">
    <source>
        <dbReference type="ARBA" id="ARBA00023136"/>
    </source>
</evidence>
<keyword evidence="3" id="KW-0997">Cell inner membrane</keyword>
<dbReference type="PANTHER" id="PTHR47529">
    <property type="entry name" value="PEPTIDYL-PROLYL CIS-TRANS ISOMERASE D"/>
    <property type="match status" value="1"/>
</dbReference>
<dbReference type="EMBL" id="VYGV01000028">
    <property type="protein sequence ID" value="NWF48826.1"/>
    <property type="molecule type" value="Genomic_DNA"/>
</dbReference>
<comment type="subcellular location">
    <subcellularLocation>
        <location evidence="1">Cell inner membrane</location>
        <topology evidence="1">Single-pass type II membrane protein</topology>
        <orientation evidence="1">Periplasmic side</orientation>
    </subcellularLocation>
</comment>
<sequence>MFESIRNHKKYLMGFLLILIVPGFVLFGVQGFSDPNPGGEAVASVDGKDITQAEWDQAHRVESQRLRDANPTLDAKLLDSEEFRYAALERLVRDRLLVTAAEKFKLYTSDQHLARALQQDPAIAALRRADGTLDVEAYKQLVGRQGMTPEMYEANVRADLSKQQVGQGVTGSGFVPADLAQLTLNAFFERREVRVQRFAAADQASRVQPADADIERFYQENPALFQAPEQADVEYLVLDAAALQQSVTLNEADVRSYYEQNVSRLSGNEERRASHILLSVPAGAPATEKDAVRQRAQALLEQVRKAPQTFAAVAKAESKDPGSAANGGDLDYFGRGAMVKPFEDAVFALEKGAISDVVETDFGFHIIQLTDIKAPKPRSFDEMRAQIETDLKQQQAQKLFAETADTFGNLVYEQADSLQPAAERLKLEVKTFKGLTRQPGADAGVLANPRLLDAIFAPEAVQSKRNTEAVETGSGQLVAARVVSHAPARTKPLAEVRDSVRARLVAQRAAELASEEGAKQLASWKAGADASGMPASVVISREDPKGMPAALLKVALSTNPAQLPAWAGVSLGDQGYAVVKVEKVLPRAKRDAAVPNQEVAQYTQWWTAAESQAYYEMLKEQFRVKLMVPAPQR</sequence>
<keyword evidence="4 12" id="KW-0812">Transmembrane</keyword>
<evidence type="ECO:0000256" key="11">
    <source>
        <dbReference type="PROSITE-ProRule" id="PRU00278"/>
    </source>
</evidence>
<evidence type="ECO:0000256" key="3">
    <source>
        <dbReference type="ARBA" id="ARBA00022519"/>
    </source>
</evidence>
<keyword evidence="11" id="KW-0697">Rotamase</keyword>